<comment type="subcellular location">
    <subcellularLocation>
        <location evidence="1">Cell membrane</location>
        <topology evidence="1">Multi-pass membrane protein</topology>
    </subcellularLocation>
</comment>
<evidence type="ECO:0000256" key="5">
    <source>
        <dbReference type="ARBA" id="ARBA00022989"/>
    </source>
</evidence>
<feature type="transmembrane region" description="Helical" evidence="7">
    <location>
        <begin position="202"/>
        <end position="223"/>
    </location>
</feature>
<name>A0ABY4WMQ3_9BACL</name>
<dbReference type="NCBIfam" id="TIGR00937">
    <property type="entry name" value="2A51"/>
    <property type="match status" value="1"/>
</dbReference>
<keyword evidence="4 7" id="KW-0812">Transmembrane</keyword>
<dbReference type="Pfam" id="PF02417">
    <property type="entry name" value="Chromate_transp"/>
    <property type="match status" value="2"/>
</dbReference>
<evidence type="ECO:0000256" key="1">
    <source>
        <dbReference type="ARBA" id="ARBA00004651"/>
    </source>
</evidence>
<dbReference type="RefSeq" id="WP_251876165.1">
    <property type="nucleotide sequence ID" value="NZ_CP098755.1"/>
</dbReference>
<keyword evidence="6 7" id="KW-0472">Membrane</keyword>
<dbReference type="InterPro" id="IPR003370">
    <property type="entry name" value="Chromate_transpt"/>
</dbReference>
<protein>
    <submittedName>
        <fullName evidence="8">Chromate transporter</fullName>
    </submittedName>
</protein>
<feature type="transmembrane region" description="Helical" evidence="7">
    <location>
        <begin position="149"/>
        <end position="182"/>
    </location>
</feature>
<evidence type="ECO:0000256" key="7">
    <source>
        <dbReference type="SAM" id="Phobius"/>
    </source>
</evidence>
<gene>
    <name evidence="8" type="ORF">NDK47_14195</name>
</gene>
<dbReference type="PIRSF" id="PIRSF004810">
    <property type="entry name" value="ChrA"/>
    <property type="match status" value="1"/>
</dbReference>
<dbReference type="PANTHER" id="PTHR33567:SF3">
    <property type="entry name" value="CHROMATE ION TRANSPORTER (EUROFUNG)"/>
    <property type="match status" value="1"/>
</dbReference>
<evidence type="ECO:0000313" key="9">
    <source>
        <dbReference type="Proteomes" id="UP001056500"/>
    </source>
</evidence>
<evidence type="ECO:0000256" key="6">
    <source>
        <dbReference type="ARBA" id="ARBA00023136"/>
    </source>
</evidence>
<dbReference type="PANTHER" id="PTHR33567">
    <property type="entry name" value="CHROMATE ION TRANSPORTER (EUROFUNG)"/>
    <property type="match status" value="1"/>
</dbReference>
<keyword evidence="9" id="KW-1185">Reference proteome</keyword>
<keyword evidence="5 7" id="KW-1133">Transmembrane helix</keyword>
<evidence type="ECO:0000256" key="3">
    <source>
        <dbReference type="ARBA" id="ARBA00022475"/>
    </source>
</evidence>
<dbReference type="Proteomes" id="UP001056500">
    <property type="component" value="Chromosome"/>
</dbReference>
<sequence length="399" mass="43050">MDTGKAHKQMKKIQEILLVSTKLGLTSFGGPVAHLGYFHDEYVRRRKWMDDASYADLVALCQFLPGPASSQVGIGIGLIRGGIWGGIAAWIGFTMPSVILLALFAFFLQGYSLAESGWIHGLKIVAVAIVAQAVLGMGQKLAADRLRATLALCTAAVVLLLPTAFTQVLLIIAAGVIGGFFWKREEQSSTPSLFHIPIKRRWAVICLLLFALLLVVLPILTHFTAAPWLQMFEQFYRAGSLVFGGGHVVLPLLEREFVPTGWMSQEAFLAGYGAAQAVPGPLFTFASYIGASVSGWSGALVATVAIFLPAFLLVMGALPFWDSLRQNPRIQGALSGVNAAVVGILLAALYHPIWTSSILSPADFAWACILFGLLVFWKLPPWIVVMIGAIGGWLLFVLV</sequence>
<reference evidence="8" key="1">
    <citation type="submission" date="2022-06" db="EMBL/GenBank/DDBJ databases">
        <title>Genome sequencing of Brevibacillus sp. BB3-R1.</title>
        <authorList>
            <person name="Heo J."/>
            <person name="Lee D."/>
            <person name="Won M."/>
            <person name="Han B.-H."/>
            <person name="Hong S.-B."/>
            <person name="Kwon S.-W."/>
        </authorList>
    </citation>
    <scope>NUCLEOTIDE SEQUENCE</scope>
    <source>
        <strain evidence="8">BB3-R1</strain>
    </source>
</reference>
<feature type="transmembrane region" description="Helical" evidence="7">
    <location>
        <begin position="117"/>
        <end position="137"/>
    </location>
</feature>
<feature type="transmembrane region" description="Helical" evidence="7">
    <location>
        <begin position="87"/>
        <end position="111"/>
    </location>
</feature>
<dbReference type="EMBL" id="CP098755">
    <property type="protein sequence ID" value="USG68427.1"/>
    <property type="molecule type" value="Genomic_DNA"/>
</dbReference>
<feature type="transmembrane region" description="Helical" evidence="7">
    <location>
        <begin position="298"/>
        <end position="321"/>
    </location>
</feature>
<organism evidence="8 9">
    <name type="scientific">Brevibacillus ruminantium</name>
    <dbReference type="NCBI Taxonomy" id="2950604"/>
    <lineage>
        <taxon>Bacteria</taxon>
        <taxon>Bacillati</taxon>
        <taxon>Bacillota</taxon>
        <taxon>Bacilli</taxon>
        <taxon>Bacillales</taxon>
        <taxon>Paenibacillaceae</taxon>
        <taxon>Brevibacillus</taxon>
    </lineage>
</organism>
<comment type="similarity">
    <text evidence="2">Belongs to the chromate ion transporter (CHR) (TC 2.A.51) family.</text>
</comment>
<evidence type="ECO:0000256" key="4">
    <source>
        <dbReference type="ARBA" id="ARBA00022692"/>
    </source>
</evidence>
<feature type="transmembrane region" description="Helical" evidence="7">
    <location>
        <begin position="333"/>
        <end position="351"/>
    </location>
</feature>
<feature type="transmembrane region" description="Helical" evidence="7">
    <location>
        <begin position="382"/>
        <end position="398"/>
    </location>
</feature>
<evidence type="ECO:0000256" key="2">
    <source>
        <dbReference type="ARBA" id="ARBA00005262"/>
    </source>
</evidence>
<accession>A0ABY4WMQ3</accession>
<feature type="transmembrane region" description="Helical" evidence="7">
    <location>
        <begin position="273"/>
        <end position="291"/>
    </location>
</feature>
<keyword evidence="3" id="KW-1003">Cell membrane</keyword>
<evidence type="ECO:0000313" key="8">
    <source>
        <dbReference type="EMBL" id="USG68427.1"/>
    </source>
</evidence>
<dbReference type="InterPro" id="IPR014047">
    <property type="entry name" value="Chr_Tranpt_l_chain"/>
</dbReference>
<feature type="transmembrane region" description="Helical" evidence="7">
    <location>
        <begin position="235"/>
        <end position="253"/>
    </location>
</feature>
<proteinExistence type="inferred from homology"/>